<dbReference type="PRINTS" id="PR00359">
    <property type="entry name" value="BP450"/>
</dbReference>
<comment type="caution">
    <text evidence="2">The sequence shown here is derived from an EMBL/GenBank/DDBJ whole genome shotgun (WGS) entry which is preliminary data.</text>
</comment>
<evidence type="ECO:0000313" key="2">
    <source>
        <dbReference type="EMBL" id="RBQ20845.1"/>
    </source>
</evidence>
<accession>A0A366M3S4</accession>
<dbReference type="OrthoDB" id="4133219at2"/>
<dbReference type="SUPFAM" id="SSF48264">
    <property type="entry name" value="Cytochrome P450"/>
    <property type="match status" value="1"/>
</dbReference>
<dbReference type="InterPro" id="IPR030958">
    <property type="entry name" value="P450-rel_GT_act"/>
</dbReference>
<dbReference type="InterPro" id="IPR002397">
    <property type="entry name" value="Cyt_P450_B"/>
</dbReference>
<dbReference type="GO" id="GO:0004497">
    <property type="term" value="F:monooxygenase activity"/>
    <property type="evidence" value="ECO:0007669"/>
    <property type="project" value="InterPro"/>
</dbReference>
<gene>
    <name evidence="2" type="ORF">DP939_07180</name>
</gene>
<dbReference type="NCBIfam" id="TIGR04515">
    <property type="entry name" value="P450_rel_GT_act"/>
    <property type="match status" value="1"/>
</dbReference>
<name>A0A366M3S4_9ACTN</name>
<organism evidence="2 3">
    <name type="scientific">Spongiactinospora rosea</name>
    <dbReference type="NCBI Taxonomy" id="2248750"/>
    <lineage>
        <taxon>Bacteria</taxon>
        <taxon>Bacillati</taxon>
        <taxon>Actinomycetota</taxon>
        <taxon>Actinomycetes</taxon>
        <taxon>Streptosporangiales</taxon>
        <taxon>Streptosporangiaceae</taxon>
        <taxon>Spongiactinospora</taxon>
    </lineage>
</organism>
<dbReference type="Proteomes" id="UP000253303">
    <property type="component" value="Unassembled WGS sequence"/>
</dbReference>
<proteinExistence type="inferred from homology"/>
<keyword evidence="3" id="KW-1185">Reference proteome</keyword>
<protein>
    <submittedName>
        <fullName evidence="2">Uncharacterized protein</fullName>
    </submittedName>
</protein>
<dbReference type="GO" id="GO:0005506">
    <property type="term" value="F:iron ion binding"/>
    <property type="evidence" value="ECO:0007669"/>
    <property type="project" value="InterPro"/>
</dbReference>
<dbReference type="InterPro" id="IPR036396">
    <property type="entry name" value="Cyt_P450_sf"/>
</dbReference>
<dbReference type="InterPro" id="IPR001128">
    <property type="entry name" value="Cyt_P450"/>
</dbReference>
<sequence>MNSQDTTLLLPPLERALADLTDTELGLHLMSTRAMQWFLGSNGGDAYAMVLRGQTDDPYPLYERLRALGPLHTSAAGSLVTCDPAVAARVLDGDGFGPVGPAGGPVPPQVVPYFGGVPGRVDRDLWLPRFGAEACAAHDDLMAGLYRAALDRAPRPGFDLMNDVLRPATAEITARLIGVPEDEHDRFADLCLRLARMPDSLLAAQRLDVVRDLDAAFADLDALLGESADDGEGLRAIRLLLSAEGVDAAARLAGNAALALLDDPDQWRTLRERPELAAAAVEESLRHDPPVQLQARVAAQDVELAGQSVPAGTHVVVVVAALGRDPQVCPEPARFDLTRGVVAPAGGGLNEFVAPLARRQAEVALRVLAESAPEIRRDGPVLRGRRTPVTRGPLTLAVTTL</sequence>
<dbReference type="PANTHER" id="PTHR46696">
    <property type="entry name" value="P450, PUTATIVE (EUROFUNG)-RELATED"/>
    <property type="match status" value="1"/>
</dbReference>
<dbReference type="GO" id="GO:0016705">
    <property type="term" value="F:oxidoreductase activity, acting on paired donors, with incorporation or reduction of molecular oxygen"/>
    <property type="evidence" value="ECO:0007669"/>
    <property type="project" value="InterPro"/>
</dbReference>
<dbReference type="RefSeq" id="WP_113979802.1">
    <property type="nucleotide sequence ID" value="NZ_QMEY01000002.1"/>
</dbReference>
<dbReference type="Pfam" id="PF00067">
    <property type="entry name" value="p450"/>
    <property type="match status" value="1"/>
</dbReference>
<dbReference type="GO" id="GO:0020037">
    <property type="term" value="F:heme binding"/>
    <property type="evidence" value="ECO:0007669"/>
    <property type="project" value="InterPro"/>
</dbReference>
<evidence type="ECO:0000256" key="1">
    <source>
        <dbReference type="ARBA" id="ARBA00010617"/>
    </source>
</evidence>
<dbReference type="PANTHER" id="PTHR46696:SF1">
    <property type="entry name" value="CYTOCHROME P450 YJIB-RELATED"/>
    <property type="match status" value="1"/>
</dbReference>
<dbReference type="Gene3D" id="1.10.630.10">
    <property type="entry name" value="Cytochrome P450"/>
    <property type="match status" value="1"/>
</dbReference>
<dbReference type="AlphaFoldDB" id="A0A366M3S4"/>
<comment type="similarity">
    <text evidence="1">Belongs to the cytochrome P450 family.</text>
</comment>
<reference evidence="2 3" key="1">
    <citation type="submission" date="2018-06" db="EMBL/GenBank/DDBJ databases">
        <title>Sphaerisporangium craniellae sp. nov., isolated from a marine sponge in the South China Sea.</title>
        <authorList>
            <person name="Li L."/>
        </authorList>
    </citation>
    <scope>NUCLEOTIDE SEQUENCE [LARGE SCALE GENOMIC DNA]</scope>
    <source>
        <strain evidence="2 3">LHW63015</strain>
    </source>
</reference>
<dbReference type="CDD" id="cd11036">
    <property type="entry name" value="AknT-like"/>
    <property type="match status" value="1"/>
</dbReference>
<evidence type="ECO:0000313" key="3">
    <source>
        <dbReference type="Proteomes" id="UP000253303"/>
    </source>
</evidence>
<dbReference type="EMBL" id="QMEY01000002">
    <property type="protein sequence ID" value="RBQ20845.1"/>
    <property type="molecule type" value="Genomic_DNA"/>
</dbReference>